<dbReference type="InParanoid" id="A0A6J2I8A4"/>
<reference evidence="3" key="1">
    <citation type="submission" date="2025-08" db="UniProtKB">
        <authorList>
            <consortium name="RefSeq"/>
        </authorList>
    </citation>
    <scope>IDENTIFICATION</scope>
    <source>
        <tissue evidence="3">Muscle</tissue>
    </source>
</reference>
<protein>
    <submittedName>
        <fullName evidence="3">Translation initiation factor IF-2-like</fullName>
    </submittedName>
</protein>
<evidence type="ECO:0000313" key="3">
    <source>
        <dbReference type="RefSeq" id="XP_027596284.1"/>
    </source>
</evidence>
<dbReference type="RefSeq" id="XP_027596284.1">
    <property type="nucleotide sequence ID" value="XM_027740483.2"/>
</dbReference>
<organism evidence="2 3">
    <name type="scientific">Pipra filicauda</name>
    <name type="common">Wire-tailed manakin</name>
    <dbReference type="NCBI Taxonomy" id="649802"/>
    <lineage>
        <taxon>Eukaryota</taxon>
        <taxon>Metazoa</taxon>
        <taxon>Chordata</taxon>
        <taxon>Craniata</taxon>
        <taxon>Vertebrata</taxon>
        <taxon>Euteleostomi</taxon>
        <taxon>Archelosauria</taxon>
        <taxon>Archosauria</taxon>
        <taxon>Dinosauria</taxon>
        <taxon>Saurischia</taxon>
        <taxon>Theropoda</taxon>
        <taxon>Coelurosauria</taxon>
        <taxon>Aves</taxon>
        <taxon>Neognathae</taxon>
        <taxon>Neoaves</taxon>
        <taxon>Telluraves</taxon>
        <taxon>Australaves</taxon>
        <taxon>Passeriformes</taxon>
        <taxon>Pipridae</taxon>
        <taxon>Pipra</taxon>
    </lineage>
</organism>
<dbReference type="GeneID" id="113998105"/>
<proteinExistence type="predicted"/>
<sequence>MTTASPPHGSGPGRVTAAGGAAGPGPGPERPGAKVAIAEAASLRVSRELRWLAAEVGRRKEPQEPLCPGSASPERQRLRAENDRLRYRLLLLRHGSAAERGRPAPVQAGAARSGGASSGLRAGRASAGRDGTGALTAPNRPSPARGGRGAPRVGAGRGVCPQH</sequence>
<gene>
    <name evidence="3" type="primary">LOC113998105</name>
</gene>
<feature type="region of interest" description="Disordered" evidence="1">
    <location>
        <begin position="1"/>
        <end position="32"/>
    </location>
</feature>
<feature type="compositionally biased region" description="Low complexity" evidence="1">
    <location>
        <begin position="108"/>
        <end position="154"/>
    </location>
</feature>
<name>A0A6J2I8A4_9PASS</name>
<keyword evidence="2" id="KW-1185">Reference proteome</keyword>
<dbReference type="Proteomes" id="UP000504627">
    <property type="component" value="Unplaced"/>
</dbReference>
<evidence type="ECO:0000313" key="2">
    <source>
        <dbReference type="Proteomes" id="UP000504627"/>
    </source>
</evidence>
<accession>A0A6J2I8A4</accession>
<dbReference type="AlphaFoldDB" id="A0A6J2I8A4"/>
<evidence type="ECO:0000256" key="1">
    <source>
        <dbReference type="SAM" id="MobiDB-lite"/>
    </source>
</evidence>
<feature type="region of interest" description="Disordered" evidence="1">
    <location>
        <begin position="95"/>
        <end position="163"/>
    </location>
</feature>
<feature type="region of interest" description="Disordered" evidence="1">
    <location>
        <begin position="55"/>
        <end position="80"/>
    </location>
</feature>